<evidence type="ECO:0000313" key="3">
    <source>
        <dbReference type="Proteomes" id="UP000593568"/>
    </source>
</evidence>
<reference evidence="2 3" key="1">
    <citation type="journal article" date="2019" name="Genome Biol. Evol.">
        <title>Insights into the evolution of the New World diploid cottons (Gossypium, subgenus Houzingenia) based on genome sequencing.</title>
        <authorList>
            <person name="Grover C.E."/>
            <person name="Arick M.A. 2nd"/>
            <person name="Thrash A."/>
            <person name="Conover J.L."/>
            <person name="Sanders W.S."/>
            <person name="Peterson D.G."/>
            <person name="Frelichowski J.E."/>
            <person name="Scheffler J.A."/>
            <person name="Scheffler B.E."/>
            <person name="Wendel J.F."/>
        </authorList>
    </citation>
    <scope>NUCLEOTIDE SEQUENCE [LARGE SCALE GENOMIC DNA]</scope>
    <source>
        <strain evidence="2">8</strain>
        <tissue evidence="2">Leaf</tissue>
    </source>
</reference>
<evidence type="ECO:0000256" key="1">
    <source>
        <dbReference type="SAM" id="Coils"/>
    </source>
</evidence>
<evidence type="ECO:0000313" key="2">
    <source>
        <dbReference type="EMBL" id="MBA0784852.1"/>
    </source>
</evidence>
<dbReference type="Proteomes" id="UP000593568">
    <property type="component" value="Unassembled WGS sequence"/>
</dbReference>
<proteinExistence type="predicted"/>
<keyword evidence="1" id="KW-0175">Coiled coil</keyword>
<dbReference type="AlphaFoldDB" id="A0A7J9FHQ8"/>
<organism evidence="2 3">
    <name type="scientific">Gossypium trilobum</name>
    <dbReference type="NCBI Taxonomy" id="34281"/>
    <lineage>
        <taxon>Eukaryota</taxon>
        <taxon>Viridiplantae</taxon>
        <taxon>Streptophyta</taxon>
        <taxon>Embryophyta</taxon>
        <taxon>Tracheophyta</taxon>
        <taxon>Spermatophyta</taxon>
        <taxon>Magnoliopsida</taxon>
        <taxon>eudicotyledons</taxon>
        <taxon>Gunneridae</taxon>
        <taxon>Pentapetalae</taxon>
        <taxon>rosids</taxon>
        <taxon>malvids</taxon>
        <taxon>Malvales</taxon>
        <taxon>Malvaceae</taxon>
        <taxon>Malvoideae</taxon>
        <taxon>Gossypium</taxon>
    </lineage>
</organism>
<name>A0A7J9FHQ8_9ROSI</name>
<gene>
    <name evidence="2" type="ORF">Gotri_025835</name>
</gene>
<comment type="caution">
    <text evidence="2">The sequence shown here is derived from an EMBL/GenBank/DDBJ whole genome shotgun (WGS) entry which is preliminary data.</text>
</comment>
<sequence>MIELRASLSKIKELKGKIEVVEDALQNSELRVELLERGNEQCQEQLFHSQ</sequence>
<feature type="coiled-coil region" evidence="1">
    <location>
        <begin position="4"/>
        <end position="45"/>
    </location>
</feature>
<dbReference type="EMBL" id="JABEZW010216591">
    <property type="protein sequence ID" value="MBA0784852.1"/>
    <property type="molecule type" value="Genomic_DNA"/>
</dbReference>
<accession>A0A7J9FHQ8</accession>
<protein>
    <submittedName>
        <fullName evidence="2">Uncharacterized protein</fullName>
    </submittedName>
</protein>
<feature type="non-terminal residue" evidence="2">
    <location>
        <position position="50"/>
    </location>
</feature>
<keyword evidence="3" id="KW-1185">Reference proteome</keyword>